<dbReference type="SMART" id="SM00382">
    <property type="entry name" value="AAA"/>
    <property type="match status" value="1"/>
</dbReference>
<dbReference type="EMBL" id="MIND01000018">
    <property type="protein sequence ID" value="POF87282.1"/>
    <property type="molecule type" value="Genomic_DNA"/>
</dbReference>
<evidence type="ECO:0000313" key="3">
    <source>
        <dbReference type="EMBL" id="POF87282.1"/>
    </source>
</evidence>
<dbReference type="Gene3D" id="3.30.450.90">
    <property type="match status" value="1"/>
</dbReference>
<dbReference type="InterPro" id="IPR006321">
    <property type="entry name" value="PilT/PilU"/>
</dbReference>
<dbReference type="SUPFAM" id="SSF52540">
    <property type="entry name" value="P-loop containing nucleoside triphosphate hydrolases"/>
    <property type="match status" value="1"/>
</dbReference>
<sequence length="332" mass="35828">MDVTDLLAQAAAAGASDLHLAEAEPPLLRVDGELRRLDLPPMPAGQLQQGLAPLLAEHQMQQWLAGAELDLAVTLSQGRRCRLNLFRQRNGLAASLRLIPSHVPSIAELDLEDVLQAVAQCTDGLVLIGGATGSGKSSTLAALVDWLNRERSLHIITLEDPIEVIHSSQRSLVTQREVGQHSSDFAQGLRSALRQDPDVIVLGELRDLESIRLALRAAQTGHLVLATVHTRSAVSSIDRMVEVFAADEKPLVRTLLADSLRVVVAQVLVKRRGTGRVAAREVLLANMAVRNLIREGRLAQIYSLMQVGGAAGMKTMEAALQQLRDEGVIETG</sequence>
<dbReference type="InterPro" id="IPR027417">
    <property type="entry name" value="P-loop_NTPase"/>
</dbReference>
<dbReference type="AlphaFoldDB" id="A0A2S3W8L6"/>
<dbReference type="GO" id="GO:0016887">
    <property type="term" value="F:ATP hydrolysis activity"/>
    <property type="evidence" value="ECO:0007669"/>
    <property type="project" value="InterPro"/>
</dbReference>
<dbReference type="PROSITE" id="PS00662">
    <property type="entry name" value="T2SP_E"/>
    <property type="match status" value="1"/>
</dbReference>
<evidence type="ECO:0000259" key="2">
    <source>
        <dbReference type="PROSITE" id="PS00662"/>
    </source>
</evidence>
<dbReference type="Gene3D" id="3.40.50.300">
    <property type="entry name" value="P-loop containing nucleotide triphosphate hydrolases"/>
    <property type="match status" value="1"/>
</dbReference>
<protein>
    <submittedName>
        <fullName evidence="3">Twitching motility protein PilT</fullName>
    </submittedName>
</protein>
<comment type="caution">
    <text evidence="3">The sequence shown here is derived from an EMBL/GenBank/DDBJ whole genome shotgun (WGS) entry which is preliminary data.</text>
</comment>
<comment type="similarity">
    <text evidence="1">Belongs to the GSP E family.</text>
</comment>
<dbReference type="Pfam" id="PF00437">
    <property type="entry name" value="T2SSE"/>
    <property type="match status" value="1"/>
</dbReference>
<gene>
    <name evidence="3" type="ORF">BGP80_04630</name>
</gene>
<proteinExistence type="inferred from homology"/>
<dbReference type="GO" id="GO:0005524">
    <property type="term" value="F:ATP binding"/>
    <property type="evidence" value="ECO:0007669"/>
    <property type="project" value="InterPro"/>
</dbReference>
<dbReference type="NCBIfam" id="TIGR01420">
    <property type="entry name" value="pilT_fam"/>
    <property type="match status" value="1"/>
</dbReference>
<organism evidence="3 4">
    <name type="scientific">Pseudomonas putida</name>
    <name type="common">Arthrobacter siderocapsulatus</name>
    <dbReference type="NCBI Taxonomy" id="303"/>
    <lineage>
        <taxon>Bacteria</taxon>
        <taxon>Pseudomonadati</taxon>
        <taxon>Pseudomonadota</taxon>
        <taxon>Gammaproteobacteria</taxon>
        <taxon>Pseudomonadales</taxon>
        <taxon>Pseudomonadaceae</taxon>
        <taxon>Pseudomonas</taxon>
    </lineage>
</organism>
<dbReference type="InterPro" id="IPR050921">
    <property type="entry name" value="T4SS_GSP_E_ATPase"/>
</dbReference>
<evidence type="ECO:0000256" key="1">
    <source>
        <dbReference type="ARBA" id="ARBA00006611"/>
    </source>
</evidence>
<dbReference type="RefSeq" id="WP_103435687.1">
    <property type="nucleotide sequence ID" value="NZ_MIND01000018.1"/>
</dbReference>
<dbReference type="PANTHER" id="PTHR30486">
    <property type="entry name" value="TWITCHING MOTILITY PROTEIN PILT"/>
    <property type="match status" value="1"/>
</dbReference>
<reference evidence="3 4" key="2">
    <citation type="submission" date="2018-03" db="EMBL/GenBank/DDBJ databases">
        <title>Draft genome of Pseudomonas putida strain KT-27.</title>
        <authorList>
            <person name="Yoshizawa S."/>
            <person name="Khan N.H."/>
            <person name="Nishimura M."/>
            <person name="Chiura H.X."/>
            <person name="Ogura Y."/>
            <person name="Hayashi T."/>
            <person name="Kogure K."/>
        </authorList>
    </citation>
    <scope>NUCLEOTIDE SEQUENCE [LARGE SCALE GENOMIC DNA]</scope>
    <source>
        <strain evidence="3 4">KT-27</strain>
    </source>
</reference>
<dbReference type="Proteomes" id="UP000237194">
    <property type="component" value="Unassembled WGS sequence"/>
</dbReference>
<name>A0A2S3W8L6_PSEPU</name>
<reference evidence="3 4" key="1">
    <citation type="submission" date="2016-08" db="EMBL/GenBank/DDBJ databases">
        <authorList>
            <person name="Seilhamer J.J."/>
        </authorList>
    </citation>
    <scope>NUCLEOTIDE SEQUENCE [LARGE SCALE GENOMIC DNA]</scope>
    <source>
        <strain evidence="3 4">KT-27</strain>
    </source>
</reference>
<dbReference type="InterPro" id="IPR001482">
    <property type="entry name" value="T2SS/T4SS_dom"/>
</dbReference>
<dbReference type="CDD" id="cd01131">
    <property type="entry name" value="PilT"/>
    <property type="match status" value="1"/>
</dbReference>
<accession>A0A2S3W8L6</accession>
<dbReference type="PANTHER" id="PTHR30486:SF6">
    <property type="entry name" value="TYPE IV PILUS RETRACTATION ATPASE PILT"/>
    <property type="match status" value="1"/>
</dbReference>
<feature type="domain" description="Bacterial type II secretion system protein E" evidence="2">
    <location>
        <begin position="193"/>
        <end position="207"/>
    </location>
</feature>
<evidence type="ECO:0000313" key="4">
    <source>
        <dbReference type="Proteomes" id="UP000237194"/>
    </source>
</evidence>
<dbReference type="InterPro" id="IPR003593">
    <property type="entry name" value="AAA+_ATPase"/>
</dbReference>